<dbReference type="EMBL" id="BAABLM010000002">
    <property type="protein sequence ID" value="GAA4672359.1"/>
    <property type="molecule type" value="Genomic_DNA"/>
</dbReference>
<dbReference type="Proteomes" id="UP001501295">
    <property type="component" value="Unassembled WGS sequence"/>
</dbReference>
<sequence length="146" mass="15308">MNDILDAAAQRSAKALKSVSQNAFVARARGQVGIARAVAETVWERAEPRVPARVQGAAATFAKVVPGMAGRGVHPAAHGVLATPESVETLPGDDEKCTCRGEGARWCGATKRDVLHDLMANGSQLSRDQAEHIWVSAQTARAAAEA</sequence>
<gene>
    <name evidence="1" type="ORF">GCM10025780_15650</name>
</gene>
<keyword evidence="2" id="KW-1185">Reference proteome</keyword>
<name>A0ABP8VUF6_9MICO</name>
<organism evidence="1 2">
    <name type="scientific">Frondihabitans cladoniiphilus</name>
    <dbReference type="NCBI Taxonomy" id="715785"/>
    <lineage>
        <taxon>Bacteria</taxon>
        <taxon>Bacillati</taxon>
        <taxon>Actinomycetota</taxon>
        <taxon>Actinomycetes</taxon>
        <taxon>Micrococcales</taxon>
        <taxon>Microbacteriaceae</taxon>
        <taxon>Frondihabitans</taxon>
    </lineage>
</organism>
<accession>A0ABP8VUF6</accession>
<proteinExistence type="predicted"/>
<evidence type="ECO:0008006" key="3">
    <source>
        <dbReference type="Google" id="ProtNLM"/>
    </source>
</evidence>
<evidence type="ECO:0000313" key="1">
    <source>
        <dbReference type="EMBL" id="GAA4672359.1"/>
    </source>
</evidence>
<protein>
    <recommendedName>
        <fullName evidence="3">Lsr2 protein</fullName>
    </recommendedName>
</protein>
<dbReference type="RefSeq" id="WP_345375116.1">
    <property type="nucleotide sequence ID" value="NZ_BAABLM010000002.1"/>
</dbReference>
<evidence type="ECO:0000313" key="2">
    <source>
        <dbReference type="Proteomes" id="UP001501295"/>
    </source>
</evidence>
<reference evidence="2" key="1">
    <citation type="journal article" date="2019" name="Int. J. Syst. Evol. Microbiol.">
        <title>The Global Catalogue of Microorganisms (GCM) 10K type strain sequencing project: providing services to taxonomists for standard genome sequencing and annotation.</title>
        <authorList>
            <consortium name="The Broad Institute Genomics Platform"/>
            <consortium name="The Broad Institute Genome Sequencing Center for Infectious Disease"/>
            <person name="Wu L."/>
            <person name="Ma J."/>
        </authorList>
    </citation>
    <scope>NUCLEOTIDE SEQUENCE [LARGE SCALE GENOMIC DNA]</scope>
    <source>
        <strain evidence="2">JCM 18956</strain>
    </source>
</reference>
<comment type="caution">
    <text evidence="1">The sequence shown here is derived from an EMBL/GenBank/DDBJ whole genome shotgun (WGS) entry which is preliminary data.</text>
</comment>